<evidence type="ECO:0000256" key="2">
    <source>
        <dbReference type="ARBA" id="ARBA00006906"/>
    </source>
</evidence>
<keyword evidence="5" id="KW-0119">Carbohydrate metabolism</keyword>
<organism evidence="6 7">
    <name type="scientific">Anaerotruncus colihominis</name>
    <dbReference type="NCBI Taxonomy" id="169435"/>
    <lineage>
        <taxon>Bacteria</taxon>
        <taxon>Bacillati</taxon>
        <taxon>Bacillota</taxon>
        <taxon>Clostridia</taxon>
        <taxon>Eubacteriales</taxon>
        <taxon>Oscillospiraceae</taxon>
        <taxon>Anaerotruncus</taxon>
    </lineage>
</organism>
<comment type="pathway">
    <text evidence="1">Carbohydrate acid metabolism.</text>
</comment>
<dbReference type="InterPro" id="IPR013785">
    <property type="entry name" value="Aldolase_TIM"/>
</dbReference>
<evidence type="ECO:0000256" key="3">
    <source>
        <dbReference type="ARBA" id="ARBA00011233"/>
    </source>
</evidence>
<accession>A0A174SKT8</accession>
<comment type="similarity">
    <text evidence="2">Belongs to the KHG/KDPG aldolase family.</text>
</comment>
<dbReference type="PANTHER" id="PTHR30246">
    <property type="entry name" value="2-KETO-3-DEOXY-6-PHOSPHOGLUCONATE ALDOLASE"/>
    <property type="match status" value="1"/>
</dbReference>
<dbReference type="PROSITE" id="PS00160">
    <property type="entry name" value="ALDOLASE_KDPG_KHG_2"/>
    <property type="match status" value="1"/>
</dbReference>
<comment type="subunit">
    <text evidence="3">Homotrimer.</text>
</comment>
<dbReference type="RefSeq" id="WP_070097979.1">
    <property type="nucleotide sequence ID" value="NZ_CABIWA010000016.1"/>
</dbReference>
<protein>
    <submittedName>
        <fullName evidence="6">Putative KHG/KDPG aldolase</fullName>
    </submittedName>
</protein>
<dbReference type="Proteomes" id="UP000095765">
    <property type="component" value="Unassembled WGS sequence"/>
</dbReference>
<dbReference type="EMBL" id="CZBE01000019">
    <property type="protein sequence ID" value="CUP96971.1"/>
    <property type="molecule type" value="Genomic_DNA"/>
</dbReference>
<evidence type="ECO:0000313" key="6">
    <source>
        <dbReference type="EMBL" id="CUP96971.1"/>
    </source>
</evidence>
<dbReference type="CDD" id="cd00452">
    <property type="entry name" value="KDPG_aldolase"/>
    <property type="match status" value="1"/>
</dbReference>
<dbReference type="InterPro" id="IPR000887">
    <property type="entry name" value="Aldlse_KDPG_KHG"/>
</dbReference>
<dbReference type="Pfam" id="PF01081">
    <property type="entry name" value="Aldolase"/>
    <property type="match status" value="1"/>
</dbReference>
<reference evidence="6 7" key="1">
    <citation type="submission" date="2015-09" db="EMBL/GenBank/DDBJ databases">
        <authorList>
            <consortium name="Pathogen Informatics"/>
        </authorList>
    </citation>
    <scope>NUCLEOTIDE SEQUENCE [LARGE SCALE GENOMIC DNA]</scope>
    <source>
        <strain evidence="6 7">2789STDY5834939</strain>
    </source>
</reference>
<dbReference type="SUPFAM" id="SSF51569">
    <property type="entry name" value="Aldolase"/>
    <property type="match status" value="1"/>
</dbReference>
<sequence>MARKAVDAGARFIVSPGLNRSVVTWCQEREIPVFPGISTPTELEAALELGLTEVKFFPAEPSGGASMLRALASPYQVVRFMPTGGIRLENLAQYLRLPNVLACGGSWICPGHLVEQNRFDQVTDLCRQAVKMVHQFQLLKLTRPIAEETPVPVCLEDTLGMGPQRKLVLGVNHVARALAALERLGYTRIPDESGTAVLNPVGSLMNQEKAVF</sequence>
<keyword evidence="4" id="KW-0456">Lyase</keyword>
<dbReference type="GO" id="GO:0016829">
    <property type="term" value="F:lyase activity"/>
    <property type="evidence" value="ECO:0007669"/>
    <property type="project" value="UniProtKB-KW"/>
</dbReference>
<dbReference type="PANTHER" id="PTHR30246:SF1">
    <property type="entry name" value="2-DEHYDRO-3-DEOXY-6-PHOSPHOGALACTONATE ALDOLASE-RELATED"/>
    <property type="match status" value="1"/>
</dbReference>
<dbReference type="NCBIfam" id="TIGR01182">
    <property type="entry name" value="eda"/>
    <property type="match status" value="1"/>
</dbReference>
<proteinExistence type="inferred from homology"/>
<evidence type="ECO:0000313" key="7">
    <source>
        <dbReference type="Proteomes" id="UP000095765"/>
    </source>
</evidence>
<dbReference type="AlphaFoldDB" id="A0A174SKT8"/>
<name>A0A174SKT8_9FIRM</name>
<evidence type="ECO:0000256" key="1">
    <source>
        <dbReference type="ARBA" id="ARBA00004761"/>
    </source>
</evidence>
<dbReference type="Gene3D" id="3.20.20.70">
    <property type="entry name" value="Aldolase class I"/>
    <property type="match status" value="1"/>
</dbReference>
<evidence type="ECO:0000256" key="5">
    <source>
        <dbReference type="ARBA" id="ARBA00023277"/>
    </source>
</evidence>
<evidence type="ECO:0000256" key="4">
    <source>
        <dbReference type="ARBA" id="ARBA00023239"/>
    </source>
</evidence>
<gene>
    <name evidence="6" type="primary">eda_2</name>
    <name evidence="6" type="ORF">ERS852551_02588</name>
</gene>
<dbReference type="InterPro" id="IPR031338">
    <property type="entry name" value="KDPG/KHG_AS_2"/>
</dbReference>